<feature type="domain" description="Bacterial bifunctional deaminase-reductase C-terminal" evidence="2">
    <location>
        <begin position="20"/>
        <end position="217"/>
    </location>
</feature>
<dbReference type="SUPFAM" id="SSF53597">
    <property type="entry name" value="Dihydrofolate reductase-like"/>
    <property type="match status" value="1"/>
</dbReference>
<dbReference type="AlphaFoldDB" id="A0A1H6FTM8"/>
<protein>
    <submittedName>
        <fullName evidence="3">Dihydrofolate reductase</fullName>
    </submittedName>
</protein>
<feature type="region of interest" description="Disordered" evidence="1">
    <location>
        <begin position="1"/>
        <end position="23"/>
    </location>
</feature>
<evidence type="ECO:0000259" key="2">
    <source>
        <dbReference type="Pfam" id="PF01872"/>
    </source>
</evidence>
<proteinExistence type="predicted"/>
<dbReference type="EMBL" id="FNWL01000001">
    <property type="protein sequence ID" value="SEH13303.1"/>
    <property type="molecule type" value="Genomic_DNA"/>
</dbReference>
<dbReference type="InterPro" id="IPR024072">
    <property type="entry name" value="DHFR-like_dom_sf"/>
</dbReference>
<dbReference type="InterPro" id="IPR050765">
    <property type="entry name" value="Riboflavin_Biosynth_HTPR"/>
</dbReference>
<dbReference type="GO" id="GO:0009231">
    <property type="term" value="P:riboflavin biosynthetic process"/>
    <property type="evidence" value="ECO:0007669"/>
    <property type="project" value="InterPro"/>
</dbReference>
<dbReference type="PANTHER" id="PTHR38011:SF12">
    <property type="entry name" value="BIFUNCTIONAL DEAMINASE-REDUCTASE DOMAIN PROTEIN"/>
    <property type="match status" value="1"/>
</dbReference>
<evidence type="ECO:0000313" key="4">
    <source>
        <dbReference type="Proteomes" id="UP000199112"/>
    </source>
</evidence>
<evidence type="ECO:0000313" key="3">
    <source>
        <dbReference type="EMBL" id="SEH13303.1"/>
    </source>
</evidence>
<reference evidence="4" key="1">
    <citation type="submission" date="2016-10" db="EMBL/GenBank/DDBJ databases">
        <authorList>
            <person name="Varghese N."/>
            <person name="Submissions S."/>
        </authorList>
    </citation>
    <scope>NUCLEOTIDE SEQUENCE [LARGE SCALE GENOMIC DNA]</scope>
    <source>
        <strain evidence="4">CGMCC 1.8981</strain>
    </source>
</reference>
<dbReference type="PANTHER" id="PTHR38011">
    <property type="entry name" value="DIHYDROFOLATE REDUCTASE FAMILY PROTEIN (AFU_ORTHOLOGUE AFUA_8G06820)"/>
    <property type="match status" value="1"/>
</dbReference>
<dbReference type="Pfam" id="PF01872">
    <property type="entry name" value="RibD_C"/>
    <property type="match status" value="1"/>
</dbReference>
<dbReference type="InterPro" id="IPR002734">
    <property type="entry name" value="RibDG_C"/>
</dbReference>
<organism evidence="3 4">
    <name type="scientific">Natronorubrum sediminis</name>
    <dbReference type="NCBI Taxonomy" id="640943"/>
    <lineage>
        <taxon>Archaea</taxon>
        <taxon>Methanobacteriati</taxon>
        <taxon>Methanobacteriota</taxon>
        <taxon>Stenosarchaea group</taxon>
        <taxon>Halobacteria</taxon>
        <taxon>Halobacteriales</taxon>
        <taxon>Natrialbaceae</taxon>
        <taxon>Natronorubrum</taxon>
    </lineage>
</organism>
<gene>
    <name evidence="3" type="ORF">SAMN04487967_1283</name>
</gene>
<dbReference type="Gene3D" id="3.40.430.10">
    <property type="entry name" value="Dihydrofolate Reductase, subunit A"/>
    <property type="match status" value="1"/>
</dbReference>
<dbReference type="Proteomes" id="UP000199112">
    <property type="component" value="Unassembled WGS sequence"/>
</dbReference>
<evidence type="ECO:0000256" key="1">
    <source>
        <dbReference type="SAM" id="MobiDB-lite"/>
    </source>
</evidence>
<dbReference type="GO" id="GO:0008703">
    <property type="term" value="F:5-amino-6-(5-phosphoribosylamino)uracil reductase activity"/>
    <property type="evidence" value="ECO:0007669"/>
    <property type="project" value="InterPro"/>
</dbReference>
<accession>A0A1H6FTM8</accession>
<name>A0A1H6FTM8_9EURY</name>
<sequence length="232" mass="24704">MTGPTDGESGSGGGPEMTEVRANISVSLDGFVAGPNDSRENPLGDGGERLHEWIYDLASWREVHGLEGGETGRADETFAESIENVGAVVMGRRMFDNGEGPWGDDPFEGHWGEDPPFGVPVFVLTHHERAPLDLGETTFTFVTDGLEVALERATGAADGADVSIAGGARTIQQCVEAGVLDELEVHIAPVLLGDGIRLFERSAHAGTELERTRVVESSDVTHLRFRVGHSSA</sequence>
<keyword evidence="4" id="KW-1185">Reference proteome</keyword>